<name>A0A5B0P6I2_PUCGR</name>
<evidence type="ECO:0000313" key="1">
    <source>
        <dbReference type="EMBL" id="KAA1096190.1"/>
    </source>
</evidence>
<dbReference type="EMBL" id="VSWC01000067">
    <property type="protein sequence ID" value="KAA1096190.1"/>
    <property type="molecule type" value="Genomic_DNA"/>
</dbReference>
<dbReference type="AlphaFoldDB" id="A0A5B0P6I2"/>
<proteinExistence type="predicted"/>
<keyword evidence="2" id="KW-1185">Reference proteome</keyword>
<dbReference type="Proteomes" id="UP000324748">
    <property type="component" value="Unassembled WGS sequence"/>
</dbReference>
<gene>
    <name evidence="1" type="ORF">PGT21_007815</name>
</gene>
<reference evidence="1 2" key="1">
    <citation type="submission" date="2019-05" db="EMBL/GenBank/DDBJ databases">
        <title>Emergence of the Ug99 lineage of the wheat stem rust pathogen through somatic hybridization.</title>
        <authorList>
            <person name="Li F."/>
            <person name="Upadhyaya N.M."/>
            <person name="Sperschneider J."/>
            <person name="Matny O."/>
            <person name="Nguyen-Phuc H."/>
            <person name="Mago R."/>
            <person name="Raley C."/>
            <person name="Miller M.E."/>
            <person name="Silverstein K.A.T."/>
            <person name="Henningsen E."/>
            <person name="Hirsch C.D."/>
            <person name="Visser B."/>
            <person name="Pretorius Z.A."/>
            <person name="Steffenson B.J."/>
            <person name="Schwessinger B."/>
            <person name="Dodds P.N."/>
            <person name="Figueroa M."/>
        </authorList>
    </citation>
    <scope>NUCLEOTIDE SEQUENCE [LARGE SCALE GENOMIC DNA]</scope>
    <source>
        <strain evidence="1">21-0</strain>
    </source>
</reference>
<organism evidence="1 2">
    <name type="scientific">Puccinia graminis f. sp. tritici</name>
    <dbReference type="NCBI Taxonomy" id="56615"/>
    <lineage>
        <taxon>Eukaryota</taxon>
        <taxon>Fungi</taxon>
        <taxon>Dikarya</taxon>
        <taxon>Basidiomycota</taxon>
        <taxon>Pucciniomycotina</taxon>
        <taxon>Pucciniomycetes</taxon>
        <taxon>Pucciniales</taxon>
        <taxon>Pucciniaceae</taxon>
        <taxon>Puccinia</taxon>
    </lineage>
</organism>
<sequence>MARVFIEFELLAGISNKRTLSAYPSMELTQFKSHNGATDDRLGYQGIGDSSASAPQLDQGLALEPVGALWKKQKVTSTRSDAADYMRNHWMDNTHASRSTSNKYSEPQLDLRLTLKPPDGLRGKRKAASAAPGGPADFISWSVLPVEDNGNNFNFKPHPILGSSFKDQAALKMNQEVSAPAPAMEAENINGQILPQKTPERTTVPNSSLRTVPVVQLMPKSPSEVPEWMRDNPQVTVAKDKELSEADHASKTIPMSPHRSPPIPLIKEKLKVDITLRKKIAHALPRGGKDNKTVHVAKVSEIKKKKKVIESSSMRSKKTRQTNLKMQSLFYSTHVEKIWGWIFGGTAYCTDSKHLELKDKRNSQFTTELASKMNEVLEQRRVSGSLVTTSEVHENATQFVDLLLLINLRLLRGFGNASDELYLQELDVLHTWLLDVLTKECNPSLSAHEDRSVFPTLTLDQVVDSIYNVLSSKLSNSLIYRLVRQDTHSEAFVGVISESQLVMTKTIVSLLSSYYKLENTDKWNLLFRGKHAFLSHMAKLQSPYIKHEALAKEGSKKFVDDLELLPWKRKCDLDRENLSSSLKMSLRVLISKKWNEWIQPFDVGSPANVGNDVWASIALVRRENSKIIIQDSDSLNPVLDKFDPNGSNLSPAFLEMCNAKRISFDEVKQFVQAVWVLNSKFMEVLGYHAKDSVYLEEQNHLQHHMFNVLNKPRNHAELDLSKDDTENQERVVFDIIFSSLTCKETARMHKPTFETPKRVSKQDIKMAEAAVKMIGHHYRKKNIAKWFNLFKDENGFINAFINIKDEIVTLEG</sequence>
<comment type="caution">
    <text evidence="1">The sequence shown here is derived from an EMBL/GenBank/DDBJ whole genome shotgun (WGS) entry which is preliminary data.</text>
</comment>
<dbReference type="OrthoDB" id="2516525at2759"/>
<evidence type="ECO:0000313" key="2">
    <source>
        <dbReference type="Proteomes" id="UP000324748"/>
    </source>
</evidence>
<protein>
    <submittedName>
        <fullName evidence="1">Uncharacterized protein</fullName>
    </submittedName>
</protein>
<accession>A0A5B0P6I2</accession>